<proteinExistence type="predicted"/>
<feature type="domain" description="EF-hand" evidence="6">
    <location>
        <begin position="17"/>
        <end position="52"/>
    </location>
</feature>
<keyword evidence="1" id="KW-0677">Repeat</keyword>
<name>A0A1S8WXC4_OPIVI</name>
<dbReference type="InterPro" id="IPR050403">
    <property type="entry name" value="Myosin_RLC"/>
</dbReference>
<dbReference type="SUPFAM" id="SSF47473">
    <property type="entry name" value="EF-hand"/>
    <property type="match status" value="1"/>
</dbReference>
<dbReference type="AlphaFoldDB" id="A0A1S8WXC4"/>
<accession>A0A1S8WXC4</accession>
<evidence type="ECO:0000256" key="4">
    <source>
        <dbReference type="ARBA" id="ARBA00023175"/>
    </source>
</evidence>
<gene>
    <name evidence="7" type="ORF">X801_05047</name>
</gene>
<reference evidence="7 8" key="1">
    <citation type="submission" date="2015-03" db="EMBL/GenBank/DDBJ databases">
        <title>Draft genome of the nematode, Opisthorchis viverrini.</title>
        <authorList>
            <person name="Mitreva M."/>
        </authorList>
    </citation>
    <scope>NUCLEOTIDE SEQUENCE [LARGE SCALE GENOMIC DNA]</scope>
    <source>
        <strain evidence="7">Khon Kaen</strain>
    </source>
</reference>
<dbReference type="GO" id="GO:0016459">
    <property type="term" value="C:myosin complex"/>
    <property type="evidence" value="ECO:0007669"/>
    <property type="project" value="UniProtKB-KW"/>
</dbReference>
<evidence type="ECO:0000256" key="5">
    <source>
        <dbReference type="ARBA" id="ARBA00023179"/>
    </source>
</evidence>
<evidence type="ECO:0000313" key="8">
    <source>
        <dbReference type="Proteomes" id="UP000243686"/>
    </source>
</evidence>
<keyword evidence="4" id="KW-0505">Motor protein</keyword>
<dbReference type="InterPro" id="IPR018247">
    <property type="entry name" value="EF_Hand_1_Ca_BS"/>
</dbReference>
<keyword evidence="2" id="KW-0106">Calcium</keyword>
<evidence type="ECO:0000256" key="2">
    <source>
        <dbReference type="ARBA" id="ARBA00022837"/>
    </source>
</evidence>
<evidence type="ECO:0000256" key="1">
    <source>
        <dbReference type="ARBA" id="ARBA00022737"/>
    </source>
</evidence>
<keyword evidence="3" id="KW-0518">Myosin</keyword>
<dbReference type="PANTHER" id="PTHR23049">
    <property type="entry name" value="MYOSIN REGULATORY LIGHT CHAIN 2"/>
    <property type="match status" value="1"/>
</dbReference>
<evidence type="ECO:0000313" key="7">
    <source>
        <dbReference type="EMBL" id="OON19090.1"/>
    </source>
</evidence>
<evidence type="ECO:0000259" key="6">
    <source>
        <dbReference type="PROSITE" id="PS50222"/>
    </source>
</evidence>
<organism evidence="7 8">
    <name type="scientific">Opisthorchis viverrini</name>
    <name type="common">Southeast Asian liver fluke</name>
    <dbReference type="NCBI Taxonomy" id="6198"/>
    <lineage>
        <taxon>Eukaryota</taxon>
        <taxon>Metazoa</taxon>
        <taxon>Spiralia</taxon>
        <taxon>Lophotrochozoa</taxon>
        <taxon>Platyhelminthes</taxon>
        <taxon>Trematoda</taxon>
        <taxon>Digenea</taxon>
        <taxon>Opisthorchiida</taxon>
        <taxon>Opisthorchiata</taxon>
        <taxon>Opisthorchiidae</taxon>
        <taxon>Opisthorchis</taxon>
    </lineage>
</organism>
<keyword evidence="8" id="KW-1185">Reference proteome</keyword>
<dbReference type="InterPro" id="IPR011992">
    <property type="entry name" value="EF-hand-dom_pair"/>
</dbReference>
<evidence type="ECO:0000256" key="3">
    <source>
        <dbReference type="ARBA" id="ARBA00023123"/>
    </source>
</evidence>
<dbReference type="Pfam" id="PF13499">
    <property type="entry name" value="EF-hand_7"/>
    <property type="match status" value="1"/>
</dbReference>
<dbReference type="Proteomes" id="UP000243686">
    <property type="component" value="Unassembled WGS sequence"/>
</dbReference>
<dbReference type="EMBL" id="KV893597">
    <property type="protein sequence ID" value="OON19090.1"/>
    <property type="molecule type" value="Genomic_DNA"/>
</dbReference>
<dbReference type="CDD" id="cd00051">
    <property type="entry name" value="EFh"/>
    <property type="match status" value="1"/>
</dbReference>
<protein>
    <submittedName>
        <fullName evidence="7">EF hand</fullName>
    </submittedName>
</protein>
<dbReference type="GO" id="GO:0005509">
    <property type="term" value="F:calcium ion binding"/>
    <property type="evidence" value="ECO:0007669"/>
    <property type="project" value="InterPro"/>
</dbReference>
<dbReference type="PROSITE" id="PS50222">
    <property type="entry name" value="EF_HAND_2"/>
    <property type="match status" value="1"/>
</dbReference>
<dbReference type="Gene3D" id="1.10.238.10">
    <property type="entry name" value="EF-hand"/>
    <property type="match status" value="1"/>
</dbReference>
<feature type="non-terminal residue" evidence="7">
    <location>
        <position position="1"/>
    </location>
</feature>
<dbReference type="InterPro" id="IPR002048">
    <property type="entry name" value="EF_hand_dom"/>
</dbReference>
<dbReference type="PROSITE" id="PS00018">
    <property type="entry name" value="EF_HAND_1"/>
    <property type="match status" value="1"/>
</dbReference>
<sequence>FWNKKTVHGDASEISARRQQELQIAFSALDENNSGHIEKRELRNALSAIGEGVTEKELDEMVKIIERQTKMDRFHRVTSLPESGSKIGFREFCNFMNRFGEDEMEKRNKLRGILRTWELNKNSSSAKAELHQALLDCGIEISCDKVNKIIAELDADQSHHNDYNGHPPKIKYAQKVPGRFPGHSVTEIESCREVVLMTIACHALLSTHTSQACAALQQLDYLLTFVKLNTRLMA</sequence>
<keyword evidence="5" id="KW-0514">Muscle protein</keyword>